<dbReference type="Proteomes" id="UP000249082">
    <property type="component" value="Unassembled WGS sequence"/>
</dbReference>
<evidence type="ECO:0000313" key="8">
    <source>
        <dbReference type="Proteomes" id="UP000249082"/>
    </source>
</evidence>
<dbReference type="GO" id="GO:0016740">
    <property type="term" value="F:transferase activity"/>
    <property type="evidence" value="ECO:0007669"/>
    <property type="project" value="UniProtKB-KW"/>
</dbReference>
<evidence type="ECO:0000256" key="4">
    <source>
        <dbReference type="ARBA" id="ARBA00023145"/>
    </source>
</evidence>
<dbReference type="PANTHER" id="PTHR43199:SF1">
    <property type="entry name" value="GLUTATHIONE HYDROLASE PROENZYME"/>
    <property type="match status" value="1"/>
</dbReference>
<keyword evidence="6" id="KW-0732">Signal</keyword>
<name>A0A2W5QBW0_9SPHN</name>
<proteinExistence type="inferred from homology"/>
<dbReference type="GO" id="GO:0016787">
    <property type="term" value="F:hydrolase activity"/>
    <property type="evidence" value="ECO:0007669"/>
    <property type="project" value="UniProtKB-KW"/>
</dbReference>
<dbReference type="EMBL" id="QFPX01000007">
    <property type="protein sequence ID" value="PZQ54977.1"/>
    <property type="molecule type" value="Genomic_DNA"/>
</dbReference>
<dbReference type="SUPFAM" id="SSF56235">
    <property type="entry name" value="N-terminal nucleophile aminohydrolases (Ntn hydrolases)"/>
    <property type="match status" value="1"/>
</dbReference>
<dbReference type="Gene3D" id="1.10.246.230">
    <property type="match status" value="1"/>
</dbReference>
<dbReference type="Gene3D" id="3.60.20.40">
    <property type="match status" value="1"/>
</dbReference>
<dbReference type="InterPro" id="IPR051792">
    <property type="entry name" value="GGT_bact"/>
</dbReference>
<evidence type="ECO:0000256" key="3">
    <source>
        <dbReference type="ARBA" id="ARBA00022801"/>
    </source>
</evidence>
<dbReference type="AlphaFoldDB" id="A0A2W5QBW0"/>
<dbReference type="PANTHER" id="PTHR43199">
    <property type="entry name" value="GLUTATHIONE HYDROLASE"/>
    <property type="match status" value="1"/>
</dbReference>
<dbReference type="Pfam" id="PF01019">
    <property type="entry name" value="G_glu_transpept"/>
    <property type="match status" value="1"/>
</dbReference>
<dbReference type="InterPro" id="IPR043137">
    <property type="entry name" value="GGT_ssub_C"/>
</dbReference>
<evidence type="ECO:0000256" key="2">
    <source>
        <dbReference type="ARBA" id="ARBA00022679"/>
    </source>
</evidence>
<protein>
    <submittedName>
        <fullName evidence="7">Gamma-glutamyltransferase family protein</fullName>
    </submittedName>
</protein>
<gene>
    <name evidence="7" type="ORF">DI555_09895</name>
</gene>
<evidence type="ECO:0000313" key="7">
    <source>
        <dbReference type="EMBL" id="PZQ54977.1"/>
    </source>
</evidence>
<feature type="region of interest" description="Disordered" evidence="5">
    <location>
        <begin position="447"/>
        <end position="469"/>
    </location>
</feature>
<accession>A0A2W5QBW0</accession>
<evidence type="ECO:0000256" key="6">
    <source>
        <dbReference type="SAM" id="SignalP"/>
    </source>
</evidence>
<evidence type="ECO:0000256" key="5">
    <source>
        <dbReference type="SAM" id="MobiDB-lite"/>
    </source>
</evidence>
<evidence type="ECO:0000256" key="1">
    <source>
        <dbReference type="ARBA" id="ARBA00009381"/>
    </source>
</evidence>
<comment type="similarity">
    <text evidence="1">Belongs to the gamma-glutamyltransferase family.</text>
</comment>
<dbReference type="InterPro" id="IPR029055">
    <property type="entry name" value="Ntn_hydrolases_N"/>
</dbReference>
<reference evidence="7 8" key="1">
    <citation type="submission" date="2017-08" db="EMBL/GenBank/DDBJ databases">
        <title>Infants hospitalized years apart are colonized by the same room-sourced microbial strains.</title>
        <authorList>
            <person name="Brooks B."/>
            <person name="Olm M.R."/>
            <person name="Firek B.A."/>
            <person name="Baker R."/>
            <person name="Thomas B.C."/>
            <person name="Morowitz M.J."/>
            <person name="Banfield J.F."/>
        </authorList>
    </citation>
    <scope>NUCLEOTIDE SEQUENCE [LARGE SCALE GENOMIC DNA]</scope>
    <source>
        <strain evidence="7">S2_005_002_R2_33</strain>
    </source>
</reference>
<keyword evidence="2 7" id="KW-0808">Transferase</keyword>
<feature type="signal peptide" evidence="6">
    <location>
        <begin position="1"/>
        <end position="25"/>
    </location>
</feature>
<dbReference type="PRINTS" id="PR01210">
    <property type="entry name" value="GGTRANSPTASE"/>
</dbReference>
<comment type="caution">
    <text evidence="7">The sequence shown here is derived from an EMBL/GenBank/DDBJ whole genome shotgun (WGS) entry which is preliminary data.</text>
</comment>
<keyword evidence="3" id="KW-0378">Hydrolase</keyword>
<feature type="chain" id="PRO_5015980816" evidence="6">
    <location>
        <begin position="26"/>
        <end position="583"/>
    </location>
</feature>
<sequence>MSLRRPIFALGLSALALAAAVPSLAQPTALAEKTATAKPVDPARSQQSATARHAMVAAANPLAVKAGVDVLKAGGSAVDAAVAIQAVLGLVEPQSSGLGGGAFMVYYDARTRQATAYDGREVAPAGASDHLFLDENGKRLPFAEAVLGGISTGVPGAIAMLDMAQREHGKLPWAGLFDEAHRLAQDGFILSPRLAGMIASKAPQAAAPDAKRYFTKPDGTPYVAGDRLQNADYARSIERIAQYGASGLLTGPLAQQIVERVHEGPRPSTLSLADMANYRPHSAPALCKPYRVYLVCTPQAPSGGPGLQIALGVLEHTDIGKRNASDEKAWFEFAQASRLAYADRDRYVGDPAFVKVPVEGLLDPEYLKGRTAEIGEKAGPITFGMPKGAPEVGPDATHEPGGTSHIVIIDAEGNVVSMTTTVESIFGSGRMVGGFFLNNQLTDFSFSPTDDDGAKAANAPAPGKRPRSSMAPAIVLTPQRKFVAAAGSPGGSAIQAYNLKVLVALLDWKMTPQDAVSLPNLVAKGSTYSADKFPQPIMEGLAARGMPLSTSRGEESGLQAIIATPKGYVGGADPRREGVARGF</sequence>
<organism evidence="7 8">
    <name type="scientific">Novosphingobium pentaromativorans</name>
    <dbReference type="NCBI Taxonomy" id="205844"/>
    <lineage>
        <taxon>Bacteria</taxon>
        <taxon>Pseudomonadati</taxon>
        <taxon>Pseudomonadota</taxon>
        <taxon>Alphaproteobacteria</taxon>
        <taxon>Sphingomonadales</taxon>
        <taxon>Sphingomonadaceae</taxon>
        <taxon>Novosphingobium</taxon>
    </lineage>
</organism>
<keyword evidence="4" id="KW-0865">Zymogen</keyword>